<evidence type="ECO:0000313" key="4">
    <source>
        <dbReference type="Proteomes" id="UP000269226"/>
    </source>
</evidence>
<organism evidence="3 4">
    <name type="scientific">Melissococcus plutonius</name>
    <dbReference type="NCBI Taxonomy" id="33970"/>
    <lineage>
        <taxon>Bacteria</taxon>
        <taxon>Bacillati</taxon>
        <taxon>Bacillota</taxon>
        <taxon>Bacilli</taxon>
        <taxon>Lactobacillales</taxon>
        <taxon>Enterococcaceae</taxon>
        <taxon>Melissococcus</taxon>
    </lineage>
</organism>
<sequence>MSSEKEIATKQEKKTTIIEETTTVKTITEKSIEKRKEPSVYSNGETIFVGEDQYQLVKEYKEAFDIEKFGERYSAILSRYDFIVGDWGHEQLRLRGFFKSTNNRSNPDQRINALEDYLYEYCNFGCAYFVLEQVGERKEKQPTRKKRKRRPKKVYSEKQENLTKNRKPVLKARNEQKEASKKTMNKQKSDEKEARTFTIRQREE</sequence>
<dbReference type="Pfam" id="PF06265">
    <property type="entry name" value="YutD-like"/>
    <property type="match status" value="1"/>
</dbReference>
<accession>A0A2Z5Y244</accession>
<feature type="compositionally biased region" description="Basic and acidic residues" evidence="2">
    <location>
        <begin position="172"/>
        <end position="204"/>
    </location>
</feature>
<dbReference type="PIRSF" id="PIRSF012565">
    <property type="entry name" value="DUF1027"/>
    <property type="match status" value="1"/>
</dbReference>
<dbReference type="InterPro" id="IPR038141">
    <property type="entry name" value="YutD-like_sf"/>
</dbReference>
<proteinExistence type="predicted"/>
<dbReference type="InterPro" id="IPR009370">
    <property type="entry name" value="YutD-like"/>
</dbReference>
<evidence type="ECO:0000313" key="3">
    <source>
        <dbReference type="EMBL" id="BBC60886.1"/>
    </source>
</evidence>
<dbReference type="RefSeq" id="WP_015694857.1">
    <property type="nucleotide sequence ID" value="NZ_AP018492.1"/>
</dbReference>
<dbReference type="Proteomes" id="UP000269226">
    <property type="component" value="Chromosome"/>
</dbReference>
<feature type="compositionally biased region" description="Basic residues" evidence="2">
    <location>
        <begin position="143"/>
        <end position="153"/>
    </location>
</feature>
<gene>
    <name evidence="3" type="ORF">DAT561_0769</name>
</gene>
<feature type="compositionally biased region" description="Basic and acidic residues" evidence="2">
    <location>
        <begin position="154"/>
        <end position="163"/>
    </location>
</feature>
<reference evidence="3 4" key="1">
    <citation type="submission" date="2018-01" db="EMBL/GenBank/DDBJ databases">
        <title>Whole genome sequence of Melissococcus plutonius DAT561.</title>
        <authorList>
            <person name="Okumura K."/>
            <person name="Takamatsu D."/>
            <person name="Okura M."/>
        </authorList>
    </citation>
    <scope>NUCLEOTIDE SEQUENCE [LARGE SCALE GENOMIC DNA]</scope>
    <source>
        <strain evidence="3 4">DAT561</strain>
    </source>
</reference>
<keyword evidence="1" id="KW-1015">Disulfide bond</keyword>
<feature type="disulfide bond" evidence="1">
    <location>
        <begin position="122"/>
        <end position="126"/>
    </location>
</feature>
<dbReference type="Gene3D" id="3.50.4.20">
    <property type="match status" value="1"/>
</dbReference>
<dbReference type="GeneID" id="57043322"/>
<evidence type="ECO:0000256" key="2">
    <source>
        <dbReference type="SAM" id="MobiDB-lite"/>
    </source>
</evidence>
<feature type="region of interest" description="Disordered" evidence="2">
    <location>
        <begin position="139"/>
        <end position="204"/>
    </location>
</feature>
<name>A0A2Z5Y244_9ENTE</name>
<evidence type="ECO:0000256" key="1">
    <source>
        <dbReference type="PIRSR" id="PIRSR012565-1"/>
    </source>
</evidence>
<dbReference type="AlphaFoldDB" id="A0A2Z5Y244"/>
<protein>
    <submittedName>
        <fullName evidence="3">Hypothetical DUF1027 domain protein</fullName>
    </submittedName>
</protein>
<dbReference type="EMBL" id="AP018492">
    <property type="protein sequence ID" value="BBC60886.1"/>
    <property type="molecule type" value="Genomic_DNA"/>
</dbReference>